<dbReference type="Gene3D" id="3.80.10.10">
    <property type="entry name" value="Ribonuclease Inhibitor"/>
    <property type="match status" value="2"/>
</dbReference>
<organism evidence="10 11">
    <name type="scientific">Abrus precatorius</name>
    <name type="common">Indian licorice</name>
    <name type="synonym">Glycine abrus</name>
    <dbReference type="NCBI Taxonomy" id="3816"/>
    <lineage>
        <taxon>Eukaryota</taxon>
        <taxon>Viridiplantae</taxon>
        <taxon>Streptophyta</taxon>
        <taxon>Embryophyta</taxon>
        <taxon>Tracheophyta</taxon>
        <taxon>Spermatophyta</taxon>
        <taxon>Magnoliopsida</taxon>
        <taxon>eudicotyledons</taxon>
        <taxon>Gunneridae</taxon>
        <taxon>Pentapetalae</taxon>
        <taxon>rosids</taxon>
        <taxon>fabids</taxon>
        <taxon>Fabales</taxon>
        <taxon>Fabaceae</taxon>
        <taxon>Papilionoideae</taxon>
        <taxon>50 kb inversion clade</taxon>
        <taxon>NPAAA clade</taxon>
        <taxon>indigoferoid/millettioid clade</taxon>
        <taxon>Abreae</taxon>
        <taxon>Abrus</taxon>
    </lineage>
</organism>
<feature type="domain" description="Disease resistance protein winged helix" evidence="8">
    <location>
        <begin position="420"/>
        <end position="488"/>
    </location>
</feature>
<dbReference type="RefSeq" id="XP_027338377.1">
    <property type="nucleotide sequence ID" value="XM_027482576.1"/>
</dbReference>
<evidence type="ECO:0000259" key="7">
    <source>
        <dbReference type="Pfam" id="PF18052"/>
    </source>
</evidence>
<dbReference type="PANTHER" id="PTHR36766:SF51">
    <property type="entry name" value="DISEASE RESISTANCE RPP13-LIKE PROTEIN 1"/>
    <property type="match status" value="1"/>
</dbReference>
<dbReference type="Pfam" id="PF23559">
    <property type="entry name" value="WHD_DRP"/>
    <property type="match status" value="1"/>
</dbReference>
<dbReference type="Gene3D" id="1.10.8.430">
    <property type="entry name" value="Helical domain of apoptotic protease-activating factors"/>
    <property type="match status" value="1"/>
</dbReference>
<keyword evidence="1" id="KW-0433">Leucine-rich repeat</keyword>
<dbReference type="Gene3D" id="1.20.5.4130">
    <property type="match status" value="1"/>
</dbReference>
<dbReference type="InterPro" id="IPR041118">
    <property type="entry name" value="Rx_N"/>
</dbReference>
<dbReference type="InterPro" id="IPR058922">
    <property type="entry name" value="WHD_DRP"/>
</dbReference>
<evidence type="ECO:0000259" key="6">
    <source>
        <dbReference type="Pfam" id="PF00931"/>
    </source>
</evidence>
<feature type="domain" description="Disease resistance N-terminal" evidence="7">
    <location>
        <begin position="15"/>
        <end position="98"/>
    </location>
</feature>
<dbReference type="InterPro" id="IPR032675">
    <property type="entry name" value="LRR_dom_sf"/>
</dbReference>
<dbReference type="PANTHER" id="PTHR36766">
    <property type="entry name" value="PLANT BROAD-SPECTRUM MILDEW RESISTANCE PROTEIN RPW8"/>
    <property type="match status" value="1"/>
</dbReference>
<evidence type="ECO:0000259" key="8">
    <source>
        <dbReference type="Pfam" id="PF23559"/>
    </source>
</evidence>
<evidence type="ECO:0000313" key="11">
    <source>
        <dbReference type="RefSeq" id="XP_027338377.1"/>
    </source>
</evidence>
<dbReference type="InterPro" id="IPR027417">
    <property type="entry name" value="P-loop_NTPase"/>
</dbReference>
<accession>A0A8B8K3N8</accession>
<dbReference type="OrthoDB" id="1896560at2759"/>
<evidence type="ECO:0000313" key="10">
    <source>
        <dbReference type="Proteomes" id="UP000694853"/>
    </source>
</evidence>
<dbReference type="SUPFAM" id="SSF52540">
    <property type="entry name" value="P-loop containing nucleoside triphosphate hydrolases"/>
    <property type="match status" value="1"/>
</dbReference>
<evidence type="ECO:0000256" key="3">
    <source>
        <dbReference type="ARBA" id="ARBA00022741"/>
    </source>
</evidence>
<dbReference type="KEGG" id="aprc:113852349"/>
<dbReference type="PRINTS" id="PR00364">
    <property type="entry name" value="DISEASERSIST"/>
</dbReference>
<dbReference type="InterPro" id="IPR036388">
    <property type="entry name" value="WH-like_DNA-bd_sf"/>
</dbReference>
<dbReference type="GO" id="GO:0051707">
    <property type="term" value="P:response to other organism"/>
    <property type="evidence" value="ECO:0007669"/>
    <property type="project" value="UniProtKB-ARBA"/>
</dbReference>
<dbReference type="AlphaFoldDB" id="A0A8B8K3N8"/>
<evidence type="ECO:0000256" key="2">
    <source>
        <dbReference type="ARBA" id="ARBA00022737"/>
    </source>
</evidence>
<keyword evidence="10" id="KW-1185">Reference proteome</keyword>
<dbReference type="SMART" id="SM00369">
    <property type="entry name" value="LRR_TYP"/>
    <property type="match status" value="2"/>
</dbReference>
<dbReference type="GO" id="GO:0005524">
    <property type="term" value="F:ATP binding"/>
    <property type="evidence" value="ECO:0007669"/>
    <property type="project" value="UniProtKB-KW"/>
</dbReference>
<dbReference type="GO" id="GO:0006952">
    <property type="term" value="P:defense response"/>
    <property type="evidence" value="ECO:0007669"/>
    <property type="project" value="UniProtKB-KW"/>
</dbReference>
<evidence type="ECO:0000259" key="9">
    <source>
        <dbReference type="Pfam" id="PF25019"/>
    </source>
</evidence>
<dbReference type="Gene3D" id="3.40.50.300">
    <property type="entry name" value="P-loop containing nucleotide triphosphate hydrolases"/>
    <property type="match status" value="1"/>
</dbReference>
<dbReference type="Gene3D" id="1.10.10.10">
    <property type="entry name" value="Winged helix-like DNA-binding domain superfamily/Winged helix DNA-binding domain"/>
    <property type="match status" value="1"/>
</dbReference>
<dbReference type="GeneID" id="113852349"/>
<sequence length="1240" mass="140171">MAGALVGGAFLSGFVNVVFDRLLSPEVASLIRGKRLDHKLVERLKTVLRVVEAVLNDAERKQVNDDAVKEWLHDLRDAVYVADDLFDRLSSEAATHREVSNYFSRFLNLRDRKVVSEIEDITSRLEYLVNFKDTLGLKEIPSENFSWRTPSTSLLQGSGSDIYGRDQDKENMKKLLLDVTSEENVCVIPIVGMGGVGKTTLVQWLYNDENLMGKFDLKAWVCVSEESNVVNITKNVTAAVGATCDAKDLNLLQLGLKEMLSGKRFLVVLDDVWNIDQHGWNSFKKPFQYGIKGSKILVTTRLEKVASIVQTVPPYPLHELSDEYCWSVFAKHSRFPESGGDLSLERIGKDIVKRCRGLPLAAETLGSLLQTKHDTGNWKTILRSELWEIPVEDSKIIPGLKISYYHLPPHLKLCFAYFSLFPKDYPFYKDELIPLWMAEDLLRSPKKGETLEEVGSECFDDLTSRSFLKELGNDDGYFVMHDLMHDLAISVAGDFYFWSEELGMFDKSKTLTRHLSYGTLTHPISKTFDAIDELKSLRTFLQVQFSRPSLPFERAILIILSKFKYLRVLSFNNCREFRVLPDQVGELIHLRYLDLSDTSIETLPESSSKLYNLQTLKLFSCYCLTMLPSGMQNLVNLRHLDVRGTELKEMPRGMSKLKHLQFLSDFVVGKHEENGIKELGELSDLHGFLRLMKLENVTNGREAEEARIKDKTHIKYLTLDWSQDRDMNTSSYIEGEIFDKLQPHKGLEALEIVGYRGTRFSDWVGHSSYHKMTSVTLDFCINCCTLPSLGQLPQLKSLEIAFFDMLENIGDEFYKNGNDVSSLETPFPSLVELKFHRMSCWEVWHSSESYAFPQLEALKIIDCPGLRGDLPHQLPLLKRLVIERCPKLTNLPKQFLALEVLQIRECELLVSSLQQTPSLQELSISGSNGVRLQEFPILLRSLFVEGLELVESVIGVITSAQPTCLQSLSISNCSCALTISSDCLPKCLKNLRIQKCRNVQVPNQHSLLESLTITDSCDSLASLSLEAFPNLMRLEITGCLTLQSFSMSPLQSKASILERLYIRGCPMLKSLPSHMNTLLPRLNSLSISDCPNIDSFPEGGLPANLATLGIVYCENLLMCLSLIGVHQGLTDLSIGGANSFLREGLLPQLPSLATLELLHFETMETMDCNSLLHLTSLQVLRFGYCPKLNNMVGERLPPSLIKLEIYDSPMLGKLCKKKHPQIWDRISHISGIRVDGKWVS</sequence>
<dbReference type="FunFam" id="1.10.10.10:FF:000322">
    <property type="entry name" value="Probable disease resistance protein At1g63360"/>
    <property type="match status" value="1"/>
</dbReference>
<name>A0A8B8K3N8_ABRPR</name>
<dbReference type="Pfam" id="PF25019">
    <property type="entry name" value="LRR_R13L1-DRL21"/>
    <property type="match status" value="1"/>
</dbReference>
<dbReference type="InterPro" id="IPR042197">
    <property type="entry name" value="Apaf_helical"/>
</dbReference>
<dbReference type="InterPro" id="IPR003591">
    <property type="entry name" value="Leu-rich_rpt_typical-subtyp"/>
</dbReference>
<dbReference type="SUPFAM" id="SSF52058">
    <property type="entry name" value="L domain-like"/>
    <property type="match status" value="2"/>
</dbReference>
<keyword evidence="2" id="KW-0677">Repeat</keyword>
<dbReference type="InterPro" id="IPR002182">
    <property type="entry name" value="NB-ARC"/>
</dbReference>
<evidence type="ECO:0000256" key="5">
    <source>
        <dbReference type="ARBA" id="ARBA00022840"/>
    </source>
</evidence>
<reference evidence="11" key="2">
    <citation type="submission" date="2025-08" db="UniProtKB">
        <authorList>
            <consortium name="RefSeq"/>
        </authorList>
    </citation>
    <scope>IDENTIFICATION</scope>
    <source>
        <tissue evidence="11">Young leaves</tissue>
    </source>
</reference>
<feature type="domain" description="NB-ARC" evidence="6">
    <location>
        <begin position="168"/>
        <end position="332"/>
    </location>
</feature>
<keyword evidence="3" id="KW-0547">Nucleotide-binding</keyword>
<dbReference type="FunFam" id="3.40.50.300:FF:001091">
    <property type="entry name" value="Probable disease resistance protein At1g61300"/>
    <property type="match status" value="1"/>
</dbReference>
<evidence type="ECO:0000256" key="1">
    <source>
        <dbReference type="ARBA" id="ARBA00022614"/>
    </source>
</evidence>
<reference evidence="10" key="1">
    <citation type="journal article" date="2019" name="Toxins">
        <title>Detection of Abrin-Like and Prepropulchellin-Like Toxin Genes and Transcripts Using Whole Genome Sequencing and Full-Length Transcript Sequencing of Abrus precatorius.</title>
        <authorList>
            <person name="Hovde B.T."/>
            <person name="Daligault H.E."/>
            <person name="Hanschen E.R."/>
            <person name="Kunde Y.A."/>
            <person name="Johnson M.B."/>
            <person name="Starkenburg S.R."/>
            <person name="Johnson S.L."/>
        </authorList>
    </citation>
    <scope>NUCLEOTIDE SEQUENCE [LARGE SCALE GENOMIC DNA]</scope>
</reference>
<protein>
    <submittedName>
        <fullName evidence="11">Disease resistance RPP13-like protein 1</fullName>
    </submittedName>
</protein>
<feature type="domain" description="R13L1/DRL21-like LRR repeat region" evidence="9">
    <location>
        <begin position="676"/>
        <end position="801"/>
    </location>
</feature>
<dbReference type="GO" id="GO:0043531">
    <property type="term" value="F:ADP binding"/>
    <property type="evidence" value="ECO:0007669"/>
    <property type="project" value="InterPro"/>
</dbReference>
<dbReference type="Pfam" id="PF00931">
    <property type="entry name" value="NB-ARC"/>
    <property type="match status" value="1"/>
</dbReference>
<dbReference type="InterPro" id="IPR056789">
    <property type="entry name" value="LRR_R13L1-DRL21"/>
</dbReference>
<proteinExistence type="predicted"/>
<gene>
    <name evidence="11" type="primary">LOC113852349</name>
</gene>
<keyword evidence="4" id="KW-0611">Plant defense</keyword>
<keyword evidence="5" id="KW-0067">ATP-binding</keyword>
<dbReference type="Pfam" id="PF18052">
    <property type="entry name" value="Rx_N"/>
    <property type="match status" value="1"/>
</dbReference>
<evidence type="ECO:0000256" key="4">
    <source>
        <dbReference type="ARBA" id="ARBA00022821"/>
    </source>
</evidence>
<dbReference type="Proteomes" id="UP000694853">
    <property type="component" value="Unplaced"/>
</dbReference>